<comment type="caution">
    <text evidence="1">The sequence shown here is derived from an EMBL/GenBank/DDBJ whole genome shotgun (WGS) entry which is preliminary data.</text>
</comment>
<dbReference type="Gene3D" id="3.10.20.310">
    <property type="entry name" value="membrane protein fhac"/>
    <property type="match status" value="1"/>
</dbReference>
<dbReference type="AlphaFoldDB" id="A0A937F347"/>
<protein>
    <recommendedName>
        <fullName evidence="3">Bacterial surface antigen (D15) domain-containing protein</fullName>
    </recommendedName>
</protein>
<evidence type="ECO:0008006" key="3">
    <source>
        <dbReference type="Google" id="ProtNLM"/>
    </source>
</evidence>
<keyword evidence="2" id="KW-1185">Reference proteome</keyword>
<organism evidence="1 2">
    <name type="scientific">Fulvivirga sediminis</name>
    <dbReference type="NCBI Taxonomy" id="2803949"/>
    <lineage>
        <taxon>Bacteria</taxon>
        <taxon>Pseudomonadati</taxon>
        <taxon>Bacteroidota</taxon>
        <taxon>Cytophagia</taxon>
        <taxon>Cytophagales</taxon>
        <taxon>Fulvivirgaceae</taxon>
        <taxon>Fulvivirga</taxon>
    </lineage>
</organism>
<evidence type="ECO:0000313" key="1">
    <source>
        <dbReference type="EMBL" id="MBL3655446.1"/>
    </source>
</evidence>
<proteinExistence type="predicted"/>
<evidence type="ECO:0000313" key="2">
    <source>
        <dbReference type="Proteomes" id="UP000659388"/>
    </source>
</evidence>
<sequence>MKQFIFFGLFVISALTCFAQKQKPEIGMDSVAVRGRTFLILADSSLYIEKDTVLLLPDSIAIRLQKDEAQRSDDFYQKLKDKFYKKRFTKELYDLLFVDVNRHRNSKPKQPTVSNQDFYQIYSGKRIKNVNVQNLEVFGTSINDTTKHTKSWAIGVANDLHVYTRSYIIKNNIFFEMGDRLDPDQLKDSERVLRGLPFIKDARIYVVPDEDKDFVNILILVKDVWSITGELDFGSVESSDVAIIDRNFLGLGQEFRNEFLYDSDEKPIIGYDGTYTVNNIYKTFITGEFNYAYSEPRDRIGVRFFKNFITPEIKYAGGVELSHNDVRVNREYPDTTYTFYTKFNYQDYWLGRSWLISSDEDKGRVNIQIAGGYSKYKYINRPIVTSDTNQLYFDRKLYLFSAGISRRDYEKSTLITGYGRTEDIPMGYSLELTAGKELNEFYNRNYIGGRFSIGQYFSRIGYLRPSFQIGGFMHNGRMEQGIVRAQVQYFSFLYRFHQINFRQFFNLDYTLGIDRFGYEFLNINDKNGVRGLSNTFLRGNKKITLRAETIAFTPFYVIGFRFAVFGFADFAVINRNSSKLFKNKVYKGYGLGLRLRNENLAISTIQIRLAWYPQVPTGESNFGVRVSGQSSNRIPDFALERPAVIEF</sequence>
<gene>
    <name evidence="1" type="ORF">JL102_04840</name>
</gene>
<name>A0A937F347_9BACT</name>
<dbReference type="RefSeq" id="WP_202243116.1">
    <property type="nucleotide sequence ID" value="NZ_JAESIY010000002.1"/>
</dbReference>
<reference evidence="1" key="1">
    <citation type="submission" date="2021-01" db="EMBL/GenBank/DDBJ databases">
        <title>Fulvivirga kasyanovii gen. nov., sp nov., a novel member of the phylum Bacteroidetes isolated from seawater in a mussel farm.</title>
        <authorList>
            <person name="Zhao L.-H."/>
            <person name="Wang Z.-J."/>
        </authorList>
    </citation>
    <scope>NUCLEOTIDE SEQUENCE</scope>
    <source>
        <strain evidence="1">2943</strain>
    </source>
</reference>
<accession>A0A937F347</accession>
<dbReference type="Proteomes" id="UP000659388">
    <property type="component" value="Unassembled WGS sequence"/>
</dbReference>
<dbReference type="EMBL" id="JAESIY010000002">
    <property type="protein sequence ID" value="MBL3655446.1"/>
    <property type="molecule type" value="Genomic_DNA"/>
</dbReference>